<dbReference type="RefSeq" id="WP_006303440.1">
    <property type="nucleotide sequence ID" value="NZ_ACGK02000005.1"/>
</dbReference>
<dbReference type="GeneID" id="93209966"/>
<keyword evidence="2" id="KW-1185">Reference proteome</keyword>
<accession>F1T6Z4</accession>
<name>F1T6Z4_9ACTN</name>
<proteinExistence type="predicted"/>
<dbReference type="AlphaFoldDB" id="F1T6Z4"/>
<reference evidence="1 2" key="1">
    <citation type="submission" date="2011-02" db="EMBL/GenBank/DDBJ databases">
        <authorList>
            <person name="Muzny D."/>
            <person name="Qin X."/>
            <person name="Buhay C."/>
            <person name="Dugan-Rocha S."/>
            <person name="Ding Y."/>
            <person name="Chen G."/>
            <person name="Hawes A."/>
            <person name="Holder M."/>
            <person name="Jhangiani S."/>
            <person name="Johnson A."/>
            <person name="Khan Z."/>
            <person name="Li Z."/>
            <person name="Liu W."/>
            <person name="Liu X."/>
            <person name="Perez L."/>
            <person name="Shen H."/>
            <person name="Wang Q."/>
            <person name="Watt J."/>
            <person name="Xi L."/>
            <person name="Xin Y."/>
            <person name="Zhou J."/>
            <person name="Deng J."/>
            <person name="Jiang H."/>
            <person name="Liu Y."/>
            <person name="Qu J."/>
            <person name="Song X.-Z."/>
            <person name="Zhang L."/>
            <person name="Villasana D."/>
            <person name="Johnson A."/>
            <person name="Liu J."/>
            <person name="Liyanage D."/>
            <person name="Lorensuhewa L."/>
            <person name="Robinson T."/>
            <person name="Song A."/>
            <person name="Song B.-B."/>
            <person name="Dinh H."/>
            <person name="Thornton R."/>
            <person name="Coyle M."/>
            <person name="Francisco L."/>
            <person name="Jackson L."/>
            <person name="Javaid M."/>
            <person name="Korchina V."/>
            <person name="Kovar C."/>
            <person name="Mata R."/>
            <person name="Mathew T."/>
            <person name="Ngo R."/>
            <person name="Nguyen L."/>
            <person name="Nguyen N."/>
            <person name="Okwuonu G."/>
            <person name="Ongeri F."/>
            <person name="Pham C."/>
            <person name="Simmons D."/>
            <person name="Wilczek-Boney K."/>
            <person name="Hale W."/>
            <person name="Jakkamsetti A."/>
            <person name="Pham P."/>
            <person name="Ruth R."/>
            <person name="San Lucas F."/>
            <person name="Warren J."/>
            <person name="Zhang J."/>
            <person name="Zhao Z."/>
            <person name="Zhou C."/>
            <person name="Zhu D."/>
            <person name="Lee S."/>
            <person name="Bess C."/>
            <person name="Blankenburg K."/>
            <person name="Forbes L."/>
            <person name="Fu Q."/>
            <person name="Gubbala S."/>
            <person name="Hirani K."/>
            <person name="Jayaseelan J.C."/>
            <person name="Lara F."/>
            <person name="Munidasa M."/>
            <person name="Palculict T."/>
            <person name="Patil S."/>
            <person name="Pu L.-L."/>
            <person name="Saada N."/>
            <person name="Tang L."/>
            <person name="Weissenberger G."/>
            <person name="Zhu Y."/>
            <person name="Hemphill L."/>
            <person name="Shang Y."/>
            <person name="Youmans B."/>
            <person name="Ayvaz T."/>
            <person name="Ross M."/>
            <person name="Santibanez J."/>
            <person name="Aqrawi P."/>
            <person name="Gross S."/>
            <person name="Joshi V."/>
            <person name="Fowler G."/>
            <person name="Nazareth L."/>
            <person name="Reid J."/>
            <person name="Worley K."/>
            <person name="Petrosino J."/>
            <person name="Highlander S."/>
            <person name="Gibbs R."/>
        </authorList>
    </citation>
    <scope>NUCLEOTIDE SEQUENCE [LARGE SCALE GENOMIC DNA]</scope>
    <source>
        <strain evidence="1 2">DSM 15829</strain>
    </source>
</reference>
<evidence type="ECO:0000313" key="2">
    <source>
        <dbReference type="Proteomes" id="UP000005947"/>
    </source>
</evidence>
<dbReference type="EMBL" id="ACGK02000005">
    <property type="protein sequence ID" value="EGF22723.1"/>
    <property type="molecule type" value="Genomic_DNA"/>
</dbReference>
<comment type="caution">
    <text evidence="1">The sequence shown here is derived from an EMBL/GenBank/DDBJ whole genome shotgun (WGS) entry which is preliminary data.</text>
</comment>
<dbReference type="OrthoDB" id="1795295at2"/>
<organism evidence="1 2">
    <name type="scientific">Fannyhessea vaginae DSM 15829</name>
    <dbReference type="NCBI Taxonomy" id="525256"/>
    <lineage>
        <taxon>Bacteria</taxon>
        <taxon>Bacillati</taxon>
        <taxon>Actinomycetota</taxon>
        <taxon>Coriobacteriia</taxon>
        <taxon>Coriobacteriales</taxon>
        <taxon>Atopobiaceae</taxon>
        <taxon>Fannyhessea</taxon>
    </lineage>
</organism>
<protein>
    <submittedName>
        <fullName evidence="1">Uncharacterized protein</fullName>
    </submittedName>
</protein>
<evidence type="ECO:0000313" key="1">
    <source>
        <dbReference type="EMBL" id="EGF22723.1"/>
    </source>
</evidence>
<gene>
    <name evidence="1" type="ORF">HMPREF0091_11230</name>
</gene>
<sequence length="197" mass="22196">MSAVCSQQPSIKDKVTDIDIAHMSATALGYIHWGIPKNKGYYSLGDLGGWLLDLLQMFGNYRRVAKDQDLSKWLKEHLGSKTDGQGFGYDDVLADADAYLIVSSMKKDNSDTRFSKSISQLYQLSKRERIKMFYQERFNSSKDNVISAFTKLADRIDFAPLENVKEGLLKQAAKTDVLPTRAEAKILGQMYAEFMAS</sequence>
<dbReference type="Proteomes" id="UP000005947">
    <property type="component" value="Unassembled WGS sequence"/>
</dbReference>